<evidence type="ECO:0000313" key="1">
    <source>
        <dbReference type="EMBL" id="CAF4768764.1"/>
    </source>
</evidence>
<dbReference type="EMBL" id="CAJOBJ010142317">
    <property type="protein sequence ID" value="CAF4768764.1"/>
    <property type="molecule type" value="Genomic_DNA"/>
</dbReference>
<comment type="caution">
    <text evidence="1">The sequence shown here is derived from an EMBL/GenBank/DDBJ whole genome shotgun (WGS) entry which is preliminary data.</text>
</comment>
<dbReference type="Proteomes" id="UP000681720">
    <property type="component" value="Unassembled WGS sequence"/>
</dbReference>
<accession>A0A8S3B253</accession>
<feature type="non-terminal residue" evidence="1">
    <location>
        <position position="58"/>
    </location>
</feature>
<name>A0A8S3B253_9BILA</name>
<organism evidence="1 2">
    <name type="scientific">Rotaria magnacalcarata</name>
    <dbReference type="NCBI Taxonomy" id="392030"/>
    <lineage>
        <taxon>Eukaryota</taxon>
        <taxon>Metazoa</taxon>
        <taxon>Spiralia</taxon>
        <taxon>Gnathifera</taxon>
        <taxon>Rotifera</taxon>
        <taxon>Eurotatoria</taxon>
        <taxon>Bdelloidea</taxon>
        <taxon>Philodinida</taxon>
        <taxon>Philodinidae</taxon>
        <taxon>Rotaria</taxon>
    </lineage>
</organism>
<evidence type="ECO:0000313" key="2">
    <source>
        <dbReference type="Proteomes" id="UP000681720"/>
    </source>
</evidence>
<gene>
    <name evidence="1" type="ORF">GIL414_LOCUS45859</name>
</gene>
<proteinExistence type="predicted"/>
<dbReference type="AlphaFoldDB" id="A0A8S3B253"/>
<sequence>MLELCRTHYSRNQLELKNIKEFELTYTASDAIEWYTRDSFVHKIVNRAVRSFDEIKLR</sequence>
<reference evidence="1" key="1">
    <citation type="submission" date="2021-02" db="EMBL/GenBank/DDBJ databases">
        <authorList>
            <person name="Nowell W R."/>
        </authorList>
    </citation>
    <scope>NUCLEOTIDE SEQUENCE</scope>
</reference>
<protein>
    <submittedName>
        <fullName evidence="1">Uncharacterized protein</fullName>
    </submittedName>
</protein>